<evidence type="ECO:0000313" key="4">
    <source>
        <dbReference type="Proteomes" id="UP001497482"/>
    </source>
</evidence>
<evidence type="ECO:0000256" key="1">
    <source>
        <dbReference type="SAM" id="MobiDB-lite"/>
    </source>
</evidence>
<reference evidence="3 4" key="1">
    <citation type="submission" date="2024-04" db="EMBL/GenBank/DDBJ databases">
        <authorList>
            <person name="Waldvogel A.-M."/>
            <person name="Schoenle A."/>
        </authorList>
    </citation>
    <scope>NUCLEOTIDE SEQUENCE [LARGE SCALE GENOMIC DNA]</scope>
</reference>
<name>A0AAV2LVW6_KNICA</name>
<feature type="region of interest" description="Disordered" evidence="1">
    <location>
        <begin position="1"/>
        <end position="22"/>
    </location>
</feature>
<dbReference type="AlphaFoldDB" id="A0AAV2LVW6"/>
<proteinExistence type="predicted"/>
<evidence type="ECO:0000313" key="3">
    <source>
        <dbReference type="EMBL" id="CAL1605220.1"/>
    </source>
</evidence>
<keyword evidence="2" id="KW-0812">Transmembrane</keyword>
<evidence type="ECO:0000256" key="2">
    <source>
        <dbReference type="SAM" id="Phobius"/>
    </source>
</evidence>
<gene>
    <name evidence="3" type="ORF">KC01_LOCUS32636</name>
</gene>
<keyword evidence="2" id="KW-0472">Membrane</keyword>
<keyword evidence="4" id="KW-1185">Reference proteome</keyword>
<dbReference type="Proteomes" id="UP001497482">
    <property type="component" value="Chromosome 5"/>
</dbReference>
<sequence>MTKLPALLTGPRGATARRKSAQSLGEVTAVGEFEFSEEPGAGSGGGWWGGEGGFVWGYVGMGGGGGGGGGVVGVWVHGGSKGSGNVGAWWGGGWGGVCDAVCVWSSEGVGWGLFVGLCWVFVLWGVGGDS</sequence>
<organism evidence="3 4">
    <name type="scientific">Knipowitschia caucasica</name>
    <name type="common">Caucasian dwarf goby</name>
    <name type="synonym">Pomatoschistus caucasicus</name>
    <dbReference type="NCBI Taxonomy" id="637954"/>
    <lineage>
        <taxon>Eukaryota</taxon>
        <taxon>Metazoa</taxon>
        <taxon>Chordata</taxon>
        <taxon>Craniata</taxon>
        <taxon>Vertebrata</taxon>
        <taxon>Euteleostomi</taxon>
        <taxon>Actinopterygii</taxon>
        <taxon>Neopterygii</taxon>
        <taxon>Teleostei</taxon>
        <taxon>Neoteleostei</taxon>
        <taxon>Acanthomorphata</taxon>
        <taxon>Gobiaria</taxon>
        <taxon>Gobiiformes</taxon>
        <taxon>Gobioidei</taxon>
        <taxon>Gobiidae</taxon>
        <taxon>Gobiinae</taxon>
        <taxon>Knipowitschia</taxon>
    </lineage>
</organism>
<dbReference type="EMBL" id="OZ035827">
    <property type="protein sequence ID" value="CAL1605220.1"/>
    <property type="molecule type" value="Genomic_DNA"/>
</dbReference>
<feature type="transmembrane region" description="Helical" evidence="2">
    <location>
        <begin position="108"/>
        <end position="127"/>
    </location>
</feature>
<accession>A0AAV2LVW6</accession>
<keyword evidence="2" id="KW-1133">Transmembrane helix</keyword>
<protein>
    <submittedName>
        <fullName evidence="3">Uncharacterized protein</fullName>
    </submittedName>
</protein>